<keyword evidence="2" id="KW-1133">Transmembrane helix</keyword>
<keyword evidence="5" id="KW-1185">Reference proteome</keyword>
<feature type="compositionally biased region" description="Polar residues" evidence="1">
    <location>
        <begin position="269"/>
        <end position="278"/>
    </location>
</feature>
<feature type="transmembrane region" description="Helical" evidence="2">
    <location>
        <begin position="121"/>
        <end position="140"/>
    </location>
</feature>
<feature type="region of interest" description="Disordered" evidence="1">
    <location>
        <begin position="75"/>
        <end position="111"/>
    </location>
</feature>
<feature type="compositionally biased region" description="Low complexity" evidence="1">
    <location>
        <begin position="82"/>
        <end position="92"/>
    </location>
</feature>
<feature type="chain" id="PRO_5026302528" evidence="3">
    <location>
        <begin position="33"/>
        <end position="278"/>
    </location>
</feature>
<organism evidence="4 5">
    <name type="scientific">Pleomassaria siparia CBS 279.74</name>
    <dbReference type="NCBI Taxonomy" id="1314801"/>
    <lineage>
        <taxon>Eukaryota</taxon>
        <taxon>Fungi</taxon>
        <taxon>Dikarya</taxon>
        <taxon>Ascomycota</taxon>
        <taxon>Pezizomycotina</taxon>
        <taxon>Dothideomycetes</taxon>
        <taxon>Pleosporomycetidae</taxon>
        <taxon>Pleosporales</taxon>
        <taxon>Pleomassariaceae</taxon>
        <taxon>Pleomassaria</taxon>
    </lineage>
</organism>
<evidence type="ECO:0000313" key="5">
    <source>
        <dbReference type="Proteomes" id="UP000799428"/>
    </source>
</evidence>
<keyword evidence="3" id="KW-0732">Signal</keyword>
<evidence type="ECO:0000256" key="1">
    <source>
        <dbReference type="SAM" id="MobiDB-lite"/>
    </source>
</evidence>
<dbReference type="Proteomes" id="UP000799428">
    <property type="component" value="Unassembled WGS sequence"/>
</dbReference>
<feature type="signal peptide" evidence="3">
    <location>
        <begin position="1"/>
        <end position="32"/>
    </location>
</feature>
<reference evidence="4" key="1">
    <citation type="journal article" date="2020" name="Stud. Mycol.">
        <title>101 Dothideomycetes genomes: a test case for predicting lifestyles and emergence of pathogens.</title>
        <authorList>
            <person name="Haridas S."/>
            <person name="Albert R."/>
            <person name="Binder M."/>
            <person name="Bloem J."/>
            <person name="Labutti K."/>
            <person name="Salamov A."/>
            <person name="Andreopoulos B."/>
            <person name="Baker S."/>
            <person name="Barry K."/>
            <person name="Bills G."/>
            <person name="Bluhm B."/>
            <person name="Cannon C."/>
            <person name="Castanera R."/>
            <person name="Culley D."/>
            <person name="Daum C."/>
            <person name="Ezra D."/>
            <person name="Gonzalez J."/>
            <person name="Henrissat B."/>
            <person name="Kuo A."/>
            <person name="Liang C."/>
            <person name="Lipzen A."/>
            <person name="Lutzoni F."/>
            <person name="Magnuson J."/>
            <person name="Mondo S."/>
            <person name="Nolan M."/>
            <person name="Ohm R."/>
            <person name="Pangilinan J."/>
            <person name="Park H.-J."/>
            <person name="Ramirez L."/>
            <person name="Alfaro M."/>
            <person name="Sun H."/>
            <person name="Tritt A."/>
            <person name="Yoshinaga Y."/>
            <person name="Zwiers L.-H."/>
            <person name="Turgeon B."/>
            <person name="Goodwin S."/>
            <person name="Spatafora J."/>
            <person name="Crous P."/>
            <person name="Grigoriev I."/>
        </authorList>
    </citation>
    <scope>NUCLEOTIDE SEQUENCE</scope>
    <source>
        <strain evidence="4">CBS 279.74</strain>
    </source>
</reference>
<evidence type="ECO:0000256" key="2">
    <source>
        <dbReference type="SAM" id="Phobius"/>
    </source>
</evidence>
<sequence length="278" mass="30959">MDQRRTGRYHRYVLFSTSVLLFTSPFPGSSNAQTFDAPSSTTSLPLGRTPTVEISTMSSSTSRMGPQKPMTTLFTVSTEPNTTTSSTSSTTSGDPPDQYPLFPIAQPPDGEQQRNESVFNYYFLFLAAFVAIIVVGLWLIHRRRKKRKEQMRLSGQHALARDLDGWVNTRRWMHGNWRHNQASAFVRREEGLNEHGEAPPPYQPKSDVTVSQGDVEATQDSARGLTIPLRALSRDEMERSQPPGYRATARPDAVEINSNSPTRGLRVETAQSNSGTPS</sequence>
<dbReference type="AlphaFoldDB" id="A0A6G1JZX1"/>
<dbReference type="OrthoDB" id="4775599at2759"/>
<name>A0A6G1JZX1_9PLEO</name>
<keyword evidence="2" id="KW-0472">Membrane</keyword>
<dbReference type="EMBL" id="MU005776">
    <property type="protein sequence ID" value="KAF2706154.1"/>
    <property type="molecule type" value="Genomic_DNA"/>
</dbReference>
<gene>
    <name evidence="4" type="ORF">K504DRAFT_505114</name>
</gene>
<accession>A0A6G1JZX1</accession>
<feature type="region of interest" description="Disordered" evidence="1">
    <location>
        <begin position="192"/>
        <end position="278"/>
    </location>
</feature>
<evidence type="ECO:0000313" key="4">
    <source>
        <dbReference type="EMBL" id="KAF2706154.1"/>
    </source>
</evidence>
<keyword evidence="2" id="KW-0812">Transmembrane</keyword>
<evidence type="ECO:0000256" key="3">
    <source>
        <dbReference type="SAM" id="SignalP"/>
    </source>
</evidence>
<protein>
    <submittedName>
        <fullName evidence="4">Uncharacterized protein</fullName>
    </submittedName>
</protein>
<proteinExistence type="predicted"/>